<evidence type="ECO:0000256" key="10">
    <source>
        <dbReference type="ARBA" id="ARBA00023012"/>
    </source>
</evidence>
<keyword evidence="9" id="KW-0067">ATP-binding</keyword>
<comment type="caution">
    <text evidence="17">The sequence shown here is derived from an EMBL/GenBank/DDBJ whole genome shotgun (WGS) entry which is preliminary data.</text>
</comment>
<evidence type="ECO:0000256" key="9">
    <source>
        <dbReference type="ARBA" id="ARBA00022840"/>
    </source>
</evidence>
<protein>
    <recommendedName>
        <fullName evidence="3">Chemotaxis protein CheA</fullName>
        <ecNumber evidence="2">2.7.13.3</ecNumber>
    </recommendedName>
</protein>
<gene>
    <name evidence="17" type="ORF">C7444_10970</name>
</gene>
<dbReference type="SMART" id="SM01231">
    <property type="entry name" value="H-kinase_dim"/>
    <property type="match status" value="1"/>
</dbReference>
<dbReference type="CDD" id="cd16916">
    <property type="entry name" value="HATPase_CheA-like"/>
    <property type="match status" value="1"/>
</dbReference>
<feature type="modified residue" description="Phosphohistidine" evidence="12">
    <location>
        <position position="51"/>
    </location>
</feature>
<dbReference type="SUPFAM" id="SSF55874">
    <property type="entry name" value="ATPase domain of HSP90 chaperone/DNA topoisomerase II/histidine kinase"/>
    <property type="match status" value="1"/>
</dbReference>
<dbReference type="SUPFAM" id="SSF50341">
    <property type="entry name" value="CheW-like"/>
    <property type="match status" value="1"/>
</dbReference>
<dbReference type="GO" id="GO:0006935">
    <property type="term" value="P:chemotaxis"/>
    <property type="evidence" value="ECO:0007669"/>
    <property type="project" value="UniProtKB-KW"/>
</dbReference>
<dbReference type="InterPro" id="IPR036097">
    <property type="entry name" value="HisK_dim/P_sf"/>
</dbReference>
<evidence type="ECO:0000256" key="6">
    <source>
        <dbReference type="ARBA" id="ARBA00022679"/>
    </source>
</evidence>
<dbReference type="InterPro" id="IPR036061">
    <property type="entry name" value="CheW-like_dom_sf"/>
</dbReference>
<dbReference type="Pfam" id="PF01584">
    <property type="entry name" value="CheW"/>
    <property type="match status" value="1"/>
</dbReference>
<dbReference type="RefSeq" id="WP_110400938.1">
    <property type="nucleotide sequence ID" value="NZ_QJJS01000009.1"/>
</dbReference>
<dbReference type="InterPro" id="IPR008207">
    <property type="entry name" value="Sig_transdc_His_kin_Hpt_dom"/>
</dbReference>
<feature type="region of interest" description="Disordered" evidence="13">
    <location>
        <begin position="287"/>
        <end position="316"/>
    </location>
</feature>
<dbReference type="PRINTS" id="PR00344">
    <property type="entry name" value="BCTRLSENSOR"/>
</dbReference>
<dbReference type="InterPro" id="IPR036641">
    <property type="entry name" value="HPT_dom_sf"/>
</dbReference>
<evidence type="ECO:0000256" key="2">
    <source>
        <dbReference type="ARBA" id="ARBA00012438"/>
    </source>
</evidence>
<dbReference type="EC" id="2.7.13.3" evidence="2"/>
<evidence type="ECO:0000256" key="13">
    <source>
        <dbReference type="SAM" id="MobiDB-lite"/>
    </source>
</evidence>
<evidence type="ECO:0000256" key="8">
    <source>
        <dbReference type="ARBA" id="ARBA00022777"/>
    </source>
</evidence>
<dbReference type="PROSITE" id="PS50894">
    <property type="entry name" value="HPT"/>
    <property type="match status" value="1"/>
</dbReference>
<dbReference type="InterPro" id="IPR051315">
    <property type="entry name" value="Bact_Chemotaxis_CheA"/>
</dbReference>
<dbReference type="Gene3D" id="1.20.120.160">
    <property type="entry name" value="HPT domain"/>
    <property type="match status" value="1"/>
</dbReference>
<dbReference type="PANTHER" id="PTHR43395">
    <property type="entry name" value="SENSOR HISTIDINE KINASE CHEA"/>
    <property type="match status" value="1"/>
</dbReference>
<dbReference type="Gene3D" id="1.10.287.560">
    <property type="entry name" value="Histidine kinase CheA-like, homodimeric domain"/>
    <property type="match status" value="1"/>
</dbReference>
<evidence type="ECO:0000259" key="15">
    <source>
        <dbReference type="PROSITE" id="PS50851"/>
    </source>
</evidence>
<dbReference type="SMART" id="SM00387">
    <property type="entry name" value="HATPase_c"/>
    <property type="match status" value="1"/>
</dbReference>
<organism evidence="17 18">
    <name type="scientific">Sphaerotilus hippei</name>
    <dbReference type="NCBI Taxonomy" id="744406"/>
    <lineage>
        <taxon>Bacteria</taxon>
        <taxon>Pseudomonadati</taxon>
        <taxon>Pseudomonadota</taxon>
        <taxon>Betaproteobacteria</taxon>
        <taxon>Burkholderiales</taxon>
        <taxon>Sphaerotilaceae</taxon>
        <taxon>Sphaerotilus</taxon>
    </lineage>
</organism>
<dbReference type="PROSITE" id="PS50851">
    <property type="entry name" value="CHEW"/>
    <property type="match status" value="1"/>
</dbReference>
<dbReference type="Pfam" id="PF02518">
    <property type="entry name" value="HATPase_c"/>
    <property type="match status" value="1"/>
</dbReference>
<keyword evidence="6" id="KW-0808">Transferase</keyword>
<evidence type="ECO:0000313" key="18">
    <source>
        <dbReference type="Proteomes" id="UP000247811"/>
    </source>
</evidence>
<dbReference type="Pfam" id="PF01627">
    <property type="entry name" value="Hpt"/>
    <property type="match status" value="1"/>
</dbReference>
<evidence type="ECO:0000256" key="1">
    <source>
        <dbReference type="ARBA" id="ARBA00000085"/>
    </source>
</evidence>
<dbReference type="SUPFAM" id="SSF47384">
    <property type="entry name" value="Homodimeric domain of signal transducing histidine kinase"/>
    <property type="match status" value="1"/>
</dbReference>
<dbReference type="CDD" id="cd00731">
    <property type="entry name" value="CheA_reg"/>
    <property type="match status" value="1"/>
</dbReference>
<feature type="compositionally biased region" description="Basic and acidic residues" evidence="13">
    <location>
        <begin position="288"/>
        <end position="316"/>
    </location>
</feature>
<dbReference type="SMART" id="SM00260">
    <property type="entry name" value="CheW"/>
    <property type="match status" value="1"/>
</dbReference>
<name>A0A318H7B0_9BURK</name>
<feature type="domain" description="Histidine kinase" evidence="14">
    <location>
        <begin position="363"/>
        <end position="564"/>
    </location>
</feature>
<dbReference type="InterPro" id="IPR004358">
    <property type="entry name" value="Sig_transdc_His_kin-like_C"/>
</dbReference>
<dbReference type="PANTHER" id="PTHR43395:SF10">
    <property type="entry name" value="CHEMOTAXIS PROTEIN CHEA"/>
    <property type="match status" value="1"/>
</dbReference>
<keyword evidence="8 17" id="KW-0418">Kinase</keyword>
<proteinExistence type="predicted"/>
<evidence type="ECO:0000256" key="5">
    <source>
        <dbReference type="ARBA" id="ARBA00022553"/>
    </source>
</evidence>
<evidence type="ECO:0000256" key="11">
    <source>
        <dbReference type="ARBA" id="ARBA00035100"/>
    </source>
</evidence>
<accession>A0A318H7B0</accession>
<dbReference type="InterPro" id="IPR004105">
    <property type="entry name" value="CheA-like_dim"/>
</dbReference>
<feature type="domain" description="HPt" evidence="16">
    <location>
        <begin position="4"/>
        <end position="108"/>
    </location>
</feature>
<dbReference type="FunFam" id="3.30.565.10:FF:000016">
    <property type="entry name" value="Chemotaxis protein CheA, putative"/>
    <property type="match status" value="1"/>
</dbReference>
<reference evidence="17 18" key="1">
    <citation type="submission" date="2018-05" db="EMBL/GenBank/DDBJ databases">
        <title>Genomic Encyclopedia of Type Strains, Phase IV (KMG-IV): sequencing the most valuable type-strain genomes for metagenomic binning, comparative biology and taxonomic classification.</title>
        <authorList>
            <person name="Goeker M."/>
        </authorList>
    </citation>
    <scope>NUCLEOTIDE SEQUENCE [LARGE SCALE GENOMIC DNA]</scope>
    <source>
        <strain evidence="17 18">DSM 566</strain>
    </source>
</reference>
<dbReference type="OrthoDB" id="9146932at2"/>
<evidence type="ECO:0000256" key="7">
    <source>
        <dbReference type="ARBA" id="ARBA00022741"/>
    </source>
</evidence>
<evidence type="ECO:0000256" key="4">
    <source>
        <dbReference type="ARBA" id="ARBA00022500"/>
    </source>
</evidence>
<evidence type="ECO:0000256" key="3">
    <source>
        <dbReference type="ARBA" id="ARBA00021495"/>
    </source>
</evidence>
<evidence type="ECO:0000259" key="14">
    <source>
        <dbReference type="PROSITE" id="PS50109"/>
    </source>
</evidence>
<comment type="function">
    <text evidence="11">Involved in the transmission of sensory signals from the chemoreceptors to the flagellar motors. CheA is autophosphorylated; it can transfer its phosphate group to either CheB or CheY.</text>
</comment>
<dbReference type="SUPFAM" id="SSF47226">
    <property type="entry name" value="Histidine-containing phosphotransfer domain, HPT domain"/>
    <property type="match status" value="1"/>
</dbReference>
<keyword evidence="5 12" id="KW-0597">Phosphoprotein</keyword>
<dbReference type="InterPro" id="IPR002545">
    <property type="entry name" value="CheW-lke_dom"/>
</dbReference>
<dbReference type="PROSITE" id="PS50109">
    <property type="entry name" value="HIS_KIN"/>
    <property type="match status" value="1"/>
</dbReference>
<keyword evidence="18" id="KW-1185">Reference proteome</keyword>
<dbReference type="GO" id="GO:0000155">
    <property type="term" value="F:phosphorelay sensor kinase activity"/>
    <property type="evidence" value="ECO:0007669"/>
    <property type="project" value="InterPro"/>
</dbReference>
<evidence type="ECO:0000313" key="17">
    <source>
        <dbReference type="EMBL" id="PXW95501.1"/>
    </source>
</evidence>
<dbReference type="InterPro" id="IPR005467">
    <property type="entry name" value="His_kinase_dom"/>
</dbReference>
<dbReference type="CDD" id="cd00088">
    <property type="entry name" value="HPT"/>
    <property type="match status" value="1"/>
</dbReference>
<dbReference type="Proteomes" id="UP000247811">
    <property type="component" value="Unassembled WGS sequence"/>
</dbReference>
<comment type="catalytic activity">
    <reaction evidence="1">
        <text>ATP + protein L-histidine = ADP + protein N-phospho-L-histidine.</text>
        <dbReference type="EC" id="2.7.13.3"/>
    </reaction>
</comment>
<keyword evidence="10" id="KW-0902">Two-component regulatory system</keyword>
<dbReference type="GO" id="GO:0005737">
    <property type="term" value="C:cytoplasm"/>
    <property type="evidence" value="ECO:0007669"/>
    <property type="project" value="InterPro"/>
</dbReference>
<feature type="region of interest" description="Disordered" evidence="13">
    <location>
        <begin position="135"/>
        <end position="154"/>
    </location>
</feature>
<evidence type="ECO:0000256" key="12">
    <source>
        <dbReference type="PROSITE-ProRule" id="PRU00110"/>
    </source>
</evidence>
<dbReference type="AlphaFoldDB" id="A0A318H7B0"/>
<dbReference type="Pfam" id="PF02895">
    <property type="entry name" value="H-kinase_dim"/>
    <property type="match status" value="1"/>
</dbReference>
<dbReference type="InterPro" id="IPR036890">
    <property type="entry name" value="HATPase_C_sf"/>
</dbReference>
<keyword evidence="7" id="KW-0547">Nucleotide-binding</keyword>
<evidence type="ECO:0000259" key="16">
    <source>
        <dbReference type="PROSITE" id="PS50894"/>
    </source>
</evidence>
<dbReference type="InterPro" id="IPR037006">
    <property type="entry name" value="CheA-like_homodim_sf"/>
</dbReference>
<dbReference type="SMART" id="SM00073">
    <property type="entry name" value="HPT"/>
    <property type="match status" value="1"/>
</dbReference>
<keyword evidence="4" id="KW-0145">Chemotaxis</keyword>
<dbReference type="Gene3D" id="2.30.30.40">
    <property type="entry name" value="SH3 Domains"/>
    <property type="match status" value="1"/>
</dbReference>
<sequence length="716" mass="78482">MNSDDEILAIARAGFLDEARDMLSQFEESLLTMEEDPQDQEAINCAFRAAHTIKGTAGLFGFDAVVSFTHEVESALDDLREGALQIDGSFMGLLLQGRDQMERLLAEIGQPDPDPEVATLSLDIGASLRSLPRRGAAAARPDADTPRGAAAEADAAAPGGTWHISLRLGEDALRNALDPLSFVRYLDRLGTVSGVRTLLERVPSLEQLDPEGSYIGFEIRLDSTASRDDIEQVFWFLQEDSDLVVLAPDASPADHEALLHRRATTEAEREALLAHWQVLAGPQQAPFIERRNAEERDRRIEEPERRKGPRERRGSDETRFIRVRADKLDHLIDLIGELVIASSGAQLVAQQEQSPRFSEAALRIHDLVQEARDGALGLRMVPIGETFSRFQRVVRDVSQQLDKDVDLQITGGDTELDKSMVETIADPLMHLVRNSMDHGLEPREERLAAGKSEQGRLALHAYHESGSIIIEVSDDGRGLDRDRILAKAVERQLVPEGQELSDEEVYLLIFQPGFSTAAQVTNLSGRGVGMDVVKRNVESMRGQIKVASQPGRGATMQIRLPLTLAIIDGFLTSVGGVSYVLPLEIVAECIEMPQECARSTPAVTGCFDLRGEVVPYIDLRLCFGHAGPRPARQSLIIVRTATTRLGLLVDRLHGEYQTVIKPLGDIFRQLEGIAGSTILGSGEVALILDVAALEKRQSRARMSAPALPHSSSSPVH</sequence>
<dbReference type="Gene3D" id="3.30.565.10">
    <property type="entry name" value="Histidine kinase-like ATPase, C-terminal domain"/>
    <property type="match status" value="1"/>
</dbReference>
<dbReference type="GO" id="GO:0005524">
    <property type="term" value="F:ATP binding"/>
    <property type="evidence" value="ECO:0007669"/>
    <property type="project" value="UniProtKB-KW"/>
</dbReference>
<dbReference type="EMBL" id="QJJS01000009">
    <property type="protein sequence ID" value="PXW95501.1"/>
    <property type="molecule type" value="Genomic_DNA"/>
</dbReference>
<dbReference type="InterPro" id="IPR003594">
    <property type="entry name" value="HATPase_dom"/>
</dbReference>
<feature type="domain" description="CheW-like" evidence="15">
    <location>
        <begin position="566"/>
        <end position="699"/>
    </location>
</feature>